<comment type="caution">
    <text evidence="1">The sequence shown here is derived from an EMBL/GenBank/DDBJ whole genome shotgun (WGS) entry which is preliminary data.</text>
</comment>
<organism evidence="1 2">
    <name type="scientific">Smallanthus sonchifolius</name>
    <dbReference type="NCBI Taxonomy" id="185202"/>
    <lineage>
        <taxon>Eukaryota</taxon>
        <taxon>Viridiplantae</taxon>
        <taxon>Streptophyta</taxon>
        <taxon>Embryophyta</taxon>
        <taxon>Tracheophyta</taxon>
        <taxon>Spermatophyta</taxon>
        <taxon>Magnoliopsida</taxon>
        <taxon>eudicotyledons</taxon>
        <taxon>Gunneridae</taxon>
        <taxon>Pentapetalae</taxon>
        <taxon>asterids</taxon>
        <taxon>campanulids</taxon>
        <taxon>Asterales</taxon>
        <taxon>Asteraceae</taxon>
        <taxon>Asteroideae</taxon>
        <taxon>Heliantheae alliance</taxon>
        <taxon>Millerieae</taxon>
        <taxon>Smallanthus</taxon>
    </lineage>
</organism>
<keyword evidence="2" id="KW-1185">Reference proteome</keyword>
<protein>
    <submittedName>
        <fullName evidence="1">Uncharacterized protein</fullName>
    </submittedName>
</protein>
<name>A0ACB9K864_9ASTR</name>
<evidence type="ECO:0000313" key="1">
    <source>
        <dbReference type="EMBL" id="KAI3828482.1"/>
    </source>
</evidence>
<sequence length="73" mass="8107">MVKSVTFNKNIHGSCLTVIVIPGWVIIWVGQSMSSIVGQSEKVLLQLVRDQINQQLSVTTLHKSTHQVCVKGY</sequence>
<dbReference type="EMBL" id="CM042018">
    <property type="protein sequence ID" value="KAI3828482.1"/>
    <property type="molecule type" value="Genomic_DNA"/>
</dbReference>
<evidence type="ECO:0000313" key="2">
    <source>
        <dbReference type="Proteomes" id="UP001056120"/>
    </source>
</evidence>
<gene>
    <name evidence="1" type="ORF">L1987_02583</name>
</gene>
<reference evidence="1 2" key="2">
    <citation type="journal article" date="2022" name="Mol. Ecol. Resour.">
        <title>The genomes of chicory, endive, great burdock and yacon provide insights into Asteraceae paleo-polyploidization history and plant inulin production.</title>
        <authorList>
            <person name="Fan W."/>
            <person name="Wang S."/>
            <person name="Wang H."/>
            <person name="Wang A."/>
            <person name="Jiang F."/>
            <person name="Liu H."/>
            <person name="Zhao H."/>
            <person name="Xu D."/>
            <person name="Zhang Y."/>
        </authorList>
    </citation>
    <scope>NUCLEOTIDE SEQUENCE [LARGE SCALE GENOMIC DNA]</scope>
    <source>
        <strain evidence="2">cv. Yunnan</strain>
        <tissue evidence="1">Leaves</tissue>
    </source>
</reference>
<accession>A0ACB9K864</accession>
<dbReference type="Proteomes" id="UP001056120">
    <property type="component" value="Linkage Group LG01"/>
</dbReference>
<reference evidence="2" key="1">
    <citation type="journal article" date="2022" name="Mol. Ecol. Resour.">
        <title>The genomes of chicory, endive, great burdock and yacon provide insights into Asteraceae palaeo-polyploidization history and plant inulin production.</title>
        <authorList>
            <person name="Fan W."/>
            <person name="Wang S."/>
            <person name="Wang H."/>
            <person name="Wang A."/>
            <person name="Jiang F."/>
            <person name="Liu H."/>
            <person name="Zhao H."/>
            <person name="Xu D."/>
            <person name="Zhang Y."/>
        </authorList>
    </citation>
    <scope>NUCLEOTIDE SEQUENCE [LARGE SCALE GENOMIC DNA]</scope>
    <source>
        <strain evidence="2">cv. Yunnan</strain>
    </source>
</reference>
<proteinExistence type="predicted"/>